<sequence length="52" mass="6402">MYFHSTDSLQAEIRYRQERIRRDFQRPFWFQRKPAPQPPQPCAPELRARPAM</sequence>
<evidence type="ECO:0000313" key="2">
    <source>
        <dbReference type="EMBL" id="XBV28025.1"/>
    </source>
</evidence>
<organism evidence="2">
    <name type="scientific">Kribbella sp. HUAS MG21</name>
    <dbReference type="NCBI Taxonomy" id="3160966"/>
    <lineage>
        <taxon>Bacteria</taxon>
        <taxon>Bacillati</taxon>
        <taxon>Actinomycetota</taxon>
        <taxon>Actinomycetes</taxon>
        <taxon>Propionibacteriales</taxon>
        <taxon>Kribbellaceae</taxon>
        <taxon>Kribbella</taxon>
    </lineage>
</organism>
<gene>
    <name evidence="2" type="ORF">ABN611_16690</name>
</gene>
<reference evidence="2" key="1">
    <citation type="submission" date="2024-06" db="EMBL/GenBank/DDBJ databases">
        <title>Kribbella sp. strain HUAS MG21 genome sequences.</title>
        <authorList>
            <person name="Mo P."/>
        </authorList>
    </citation>
    <scope>NUCLEOTIDE SEQUENCE</scope>
    <source>
        <strain evidence="2">HUAS MG21</strain>
    </source>
</reference>
<accession>A0AAU7TMQ2</accession>
<feature type="region of interest" description="Disordered" evidence="1">
    <location>
        <begin position="31"/>
        <end position="52"/>
    </location>
</feature>
<proteinExistence type="predicted"/>
<dbReference type="RefSeq" id="WP_350280799.1">
    <property type="nucleotide sequence ID" value="NZ_CP158165.1"/>
</dbReference>
<dbReference type="EMBL" id="CP158165">
    <property type="protein sequence ID" value="XBV28025.1"/>
    <property type="molecule type" value="Genomic_DNA"/>
</dbReference>
<dbReference type="AlphaFoldDB" id="A0AAU7TMQ2"/>
<evidence type="ECO:0000256" key="1">
    <source>
        <dbReference type="SAM" id="MobiDB-lite"/>
    </source>
</evidence>
<protein>
    <submittedName>
        <fullName evidence="2">Uncharacterized protein</fullName>
    </submittedName>
</protein>
<name>A0AAU7TMQ2_9ACTN</name>